<evidence type="ECO:0000313" key="2">
    <source>
        <dbReference type="Proteomes" id="UP001319200"/>
    </source>
</evidence>
<keyword evidence="1" id="KW-0808">Transferase</keyword>
<dbReference type="Proteomes" id="UP001319200">
    <property type="component" value="Unassembled WGS sequence"/>
</dbReference>
<dbReference type="AlphaFoldDB" id="A0AAP2GQ71"/>
<dbReference type="EMBL" id="JAHESF010000030">
    <property type="protein sequence ID" value="MBT1699863.1"/>
    <property type="molecule type" value="Genomic_DNA"/>
</dbReference>
<reference evidence="1 2" key="1">
    <citation type="submission" date="2021-05" db="EMBL/GenBank/DDBJ databases">
        <title>A Polyphasic approach of four new species of the genus Ohtaekwangia: Ohtaekwangia histidinii sp. nov., Ohtaekwangia cretensis sp. nov., Ohtaekwangia indiensis sp. nov., Ohtaekwangia reichenbachii sp. nov. from diverse environment.</title>
        <authorList>
            <person name="Octaviana S."/>
        </authorList>
    </citation>
    <scope>NUCLEOTIDE SEQUENCE [LARGE SCALE GENOMIC DNA]</scope>
    <source>
        <strain evidence="1 2">PWU4</strain>
    </source>
</reference>
<protein>
    <submittedName>
        <fullName evidence="1">Class I SAM-dependent methyltransferase</fullName>
    </submittedName>
</protein>
<keyword evidence="1" id="KW-0489">Methyltransferase</keyword>
<dbReference type="Gene3D" id="3.40.50.150">
    <property type="entry name" value="Vaccinia Virus protein VP39"/>
    <property type="match status" value="1"/>
</dbReference>
<dbReference type="InterPro" id="IPR029063">
    <property type="entry name" value="SAM-dependent_MTases_sf"/>
</dbReference>
<proteinExistence type="predicted"/>
<name>A0AAP2GQ71_9BACT</name>
<dbReference type="GO" id="GO:0032259">
    <property type="term" value="P:methylation"/>
    <property type="evidence" value="ECO:0007669"/>
    <property type="project" value="UniProtKB-KW"/>
</dbReference>
<accession>A0AAP2GQ71</accession>
<gene>
    <name evidence="1" type="ORF">KK083_23450</name>
</gene>
<keyword evidence="2" id="KW-1185">Reference proteome</keyword>
<organism evidence="1 2">
    <name type="scientific">Chryseosolibacter histidini</name>
    <dbReference type="NCBI Taxonomy" id="2782349"/>
    <lineage>
        <taxon>Bacteria</taxon>
        <taxon>Pseudomonadati</taxon>
        <taxon>Bacteroidota</taxon>
        <taxon>Cytophagia</taxon>
        <taxon>Cytophagales</taxon>
        <taxon>Chryseotaleaceae</taxon>
        <taxon>Chryseosolibacter</taxon>
    </lineage>
</organism>
<comment type="caution">
    <text evidence="1">The sequence shown here is derived from an EMBL/GenBank/DDBJ whole genome shotgun (WGS) entry which is preliminary data.</text>
</comment>
<evidence type="ECO:0000313" key="1">
    <source>
        <dbReference type="EMBL" id="MBT1699863.1"/>
    </source>
</evidence>
<sequence length="349" mass="39661">MSDYRPSVKEKLEAITTYLLQPANGQREKEILLNGLYGLLTPREGVEAEDPQRMDLKYGVAISTAQARRCLLDKKRTLVFLQGIFEAILELKKDVNGPLHILYAGCGPMGTLMIPLLPLFLPEDIQLYLLDLHPEAIRGVRQVIRESELHDYIEEYITADATTYTRTDGRKFHMIVSEAMDAGLHAEPQFAITRNLHPLLMPGGKFLPEAISLNVSLTRYEKEPRIDHQTFTLENFVHKAWCEEKRTPVGHLFTLSKDTFNAGPEVFTDNDEEYIKLPAVTIPELSHKDHADMVLFTTVRVFGDHCLYTGDSAITSPVFLFTATEAHHGRPLKFHYVINRFPRIGFEIG</sequence>
<dbReference type="GO" id="GO:0008168">
    <property type="term" value="F:methyltransferase activity"/>
    <property type="evidence" value="ECO:0007669"/>
    <property type="project" value="UniProtKB-KW"/>
</dbReference>
<dbReference type="RefSeq" id="WP_254168075.1">
    <property type="nucleotide sequence ID" value="NZ_JAHESF010000030.1"/>
</dbReference>
<dbReference type="SUPFAM" id="SSF53335">
    <property type="entry name" value="S-adenosyl-L-methionine-dependent methyltransferases"/>
    <property type="match status" value="1"/>
</dbReference>
<dbReference type="CDD" id="cd02440">
    <property type="entry name" value="AdoMet_MTases"/>
    <property type="match status" value="1"/>
</dbReference>